<reference evidence="5" key="1">
    <citation type="submission" date="2016-10" db="EMBL/GenBank/DDBJ databases">
        <authorList>
            <person name="Varghese N."/>
            <person name="Submissions S."/>
        </authorList>
    </citation>
    <scope>NUCLEOTIDE SEQUENCE [LARGE SCALE GENOMIC DNA]</scope>
    <source>
        <strain evidence="5">CGMCC 1.1761</strain>
    </source>
</reference>
<protein>
    <submittedName>
        <fullName evidence="4">HlyD family secretion protein</fullName>
    </submittedName>
</protein>
<evidence type="ECO:0000313" key="4">
    <source>
        <dbReference type="EMBL" id="SCW73991.1"/>
    </source>
</evidence>
<accession>A0A1G4SY62</accession>
<dbReference type="STRING" id="177413.SAMN05660859_2622"/>
<proteinExistence type="inferred from homology"/>
<dbReference type="PANTHER" id="PTHR30469:SF15">
    <property type="entry name" value="HLYD FAMILY OF SECRETION PROTEINS"/>
    <property type="match status" value="1"/>
</dbReference>
<keyword evidence="3" id="KW-1133">Transmembrane helix</keyword>
<dbReference type="SUPFAM" id="SSF111369">
    <property type="entry name" value="HlyD-like secretion proteins"/>
    <property type="match status" value="2"/>
</dbReference>
<dbReference type="NCBIfam" id="TIGR01730">
    <property type="entry name" value="RND_mfp"/>
    <property type="match status" value="1"/>
</dbReference>
<feature type="transmembrane region" description="Helical" evidence="3">
    <location>
        <begin position="28"/>
        <end position="47"/>
    </location>
</feature>
<organism evidence="4 5">
    <name type="scientific">Ancylobacter rudongensis</name>
    <dbReference type="NCBI Taxonomy" id="177413"/>
    <lineage>
        <taxon>Bacteria</taxon>
        <taxon>Pseudomonadati</taxon>
        <taxon>Pseudomonadota</taxon>
        <taxon>Alphaproteobacteria</taxon>
        <taxon>Hyphomicrobiales</taxon>
        <taxon>Xanthobacteraceae</taxon>
        <taxon>Ancylobacter</taxon>
    </lineage>
</organism>
<dbReference type="AlphaFoldDB" id="A0A1G4SY62"/>
<feature type="coiled-coil region" evidence="2">
    <location>
        <begin position="168"/>
        <end position="209"/>
    </location>
</feature>
<dbReference type="Gene3D" id="2.40.50.100">
    <property type="match status" value="1"/>
</dbReference>
<keyword evidence="3" id="KW-0472">Membrane</keyword>
<sequence length="400" mass="42935">MNVQPGLDPFLSLEAPLPRPRRRHGFRLTVLAAVVLGIGFVGLRYLYPHGVEGEILRPGMLDVELQGPGTLAALTEASVASRIQARIKELAVDRNDVVGKGEILARLAFDDLSGEVEAAEASAHAAERGVGAAQAERDRAVATLEQARATHERQVALLAKGVSSAAGLEDALAARRQAEADVARAGRAIEQAEAEHDAANARIAVARVQLDDSVLRAPISGVVVSRTRHVGDVLAPGSELLHLVDPASLVLTARLDESAISAIRPGQAAEITFTRAEGTIRGHVLRLGREVDRETREFEIDIALDTIPANWALGQRAMARIIIERRGPLLTVPTSFLVWRDGRPGVWVASRGRARWREVTLGDAGARRVEIRGGLDAGQEILKPDDLYPFMRVRLAGAAS</sequence>
<keyword evidence="2" id="KW-0175">Coiled coil</keyword>
<dbReference type="EMBL" id="FMTP01000003">
    <property type="protein sequence ID" value="SCW73991.1"/>
    <property type="molecule type" value="Genomic_DNA"/>
</dbReference>
<gene>
    <name evidence="4" type="ORF">SAMN05660859_2622</name>
</gene>
<dbReference type="RefSeq" id="WP_091440238.1">
    <property type="nucleotide sequence ID" value="NZ_FMTP01000003.1"/>
</dbReference>
<dbReference type="InterPro" id="IPR006143">
    <property type="entry name" value="RND_pump_MFP"/>
</dbReference>
<comment type="similarity">
    <text evidence="1">Belongs to the membrane fusion protein (MFP) (TC 8.A.1) family.</text>
</comment>
<dbReference type="Proteomes" id="UP000198889">
    <property type="component" value="Unassembled WGS sequence"/>
</dbReference>
<evidence type="ECO:0000256" key="3">
    <source>
        <dbReference type="SAM" id="Phobius"/>
    </source>
</evidence>
<keyword evidence="3" id="KW-0812">Transmembrane</keyword>
<dbReference type="GO" id="GO:0015562">
    <property type="term" value="F:efflux transmembrane transporter activity"/>
    <property type="evidence" value="ECO:0007669"/>
    <property type="project" value="TreeGrafter"/>
</dbReference>
<evidence type="ECO:0000313" key="5">
    <source>
        <dbReference type="Proteomes" id="UP000198889"/>
    </source>
</evidence>
<evidence type="ECO:0000256" key="2">
    <source>
        <dbReference type="SAM" id="Coils"/>
    </source>
</evidence>
<name>A0A1G4SY62_9HYPH</name>
<evidence type="ECO:0000256" key="1">
    <source>
        <dbReference type="ARBA" id="ARBA00009477"/>
    </source>
</evidence>
<dbReference type="GO" id="GO:1990281">
    <property type="term" value="C:efflux pump complex"/>
    <property type="evidence" value="ECO:0007669"/>
    <property type="project" value="TreeGrafter"/>
</dbReference>
<keyword evidence="5" id="KW-1185">Reference proteome</keyword>
<dbReference type="Gene3D" id="2.40.420.20">
    <property type="match status" value="1"/>
</dbReference>
<dbReference type="Gene3D" id="1.10.287.470">
    <property type="entry name" value="Helix hairpin bin"/>
    <property type="match status" value="1"/>
</dbReference>
<dbReference type="PANTHER" id="PTHR30469">
    <property type="entry name" value="MULTIDRUG RESISTANCE PROTEIN MDTA"/>
    <property type="match status" value="1"/>
</dbReference>